<comment type="caution">
    <text evidence="1">The sequence shown here is derived from an EMBL/GenBank/DDBJ whole genome shotgun (WGS) entry which is preliminary data.</text>
</comment>
<gene>
    <name evidence="1" type="ORF">GCM10023196_009960</name>
</gene>
<name>A0ABP8U1F0_9ACTN</name>
<accession>A0ABP8U1F0</accession>
<evidence type="ECO:0000313" key="2">
    <source>
        <dbReference type="Proteomes" id="UP001501442"/>
    </source>
</evidence>
<sequence length="74" mass="7767">MPVSADLDKLLDKEYENTDLKGLLNAPVEAIAGISGGDAEALKKAFNIKTIGDLGHNKYIQAAAAIVRLADASK</sequence>
<evidence type="ECO:0000313" key="1">
    <source>
        <dbReference type="EMBL" id="GAA4621503.1"/>
    </source>
</evidence>
<dbReference type="EMBL" id="BAABHK010000001">
    <property type="protein sequence ID" value="GAA4621503.1"/>
    <property type="molecule type" value="Genomic_DNA"/>
</dbReference>
<reference evidence="2" key="1">
    <citation type="journal article" date="2019" name="Int. J. Syst. Evol. Microbiol.">
        <title>The Global Catalogue of Microorganisms (GCM) 10K type strain sequencing project: providing services to taxonomists for standard genome sequencing and annotation.</title>
        <authorList>
            <consortium name="The Broad Institute Genomics Platform"/>
            <consortium name="The Broad Institute Genome Sequencing Center for Infectious Disease"/>
            <person name="Wu L."/>
            <person name="Ma J."/>
        </authorList>
    </citation>
    <scope>NUCLEOTIDE SEQUENCE [LARGE SCALE GENOMIC DNA]</scope>
    <source>
        <strain evidence="2">JCM 17939</strain>
    </source>
</reference>
<organism evidence="1 2">
    <name type="scientific">Actinoallomurus vinaceus</name>
    <dbReference type="NCBI Taxonomy" id="1080074"/>
    <lineage>
        <taxon>Bacteria</taxon>
        <taxon>Bacillati</taxon>
        <taxon>Actinomycetota</taxon>
        <taxon>Actinomycetes</taxon>
        <taxon>Streptosporangiales</taxon>
        <taxon>Thermomonosporaceae</taxon>
        <taxon>Actinoallomurus</taxon>
    </lineage>
</organism>
<dbReference type="Proteomes" id="UP001501442">
    <property type="component" value="Unassembled WGS sequence"/>
</dbReference>
<protein>
    <submittedName>
        <fullName evidence="1">Uncharacterized protein</fullName>
    </submittedName>
</protein>
<keyword evidence="2" id="KW-1185">Reference proteome</keyword>
<dbReference type="RefSeq" id="WP_345429396.1">
    <property type="nucleotide sequence ID" value="NZ_BAABHK010000001.1"/>
</dbReference>
<proteinExistence type="predicted"/>